<gene>
    <name evidence="1" type="ORF">LCGC14_2684880</name>
</gene>
<dbReference type="AlphaFoldDB" id="A0A0F8ZK85"/>
<feature type="non-terminal residue" evidence="1">
    <location>
        <position position="1"/>
    </location>
</feature>
<evidence type="ECO:0000313" key="1">
    <source>
        <dbReference type="EMBL" id="KKK94238.1"/>
    </source>
</evidence>
<protein>
    <submittedName>
        <fullName evidence="1">Uncharacterized protein</fullName>
    </submittedName>
</protein>
<dbReference type="EMBL" id="LAZR01047430">
    <property type="protein sequence ID" value="KKK94238.1"/>
    <property type="molecule type" value="Genomic_DNA"/>
</dbReference>
<sequence>IVYKKDKKVARFADDLRNFRITESDKKTFSNYMIHRE</sequence>
<name>A0A0F8ZK85_9ZZZZ</name>
<comment type="caution">
    <text evidence="1">The sequence shown here is derived from an EMBL/GenBank/DDBJ whole genome shotgun (WGS) entry which is preliminary data.</text>
</comment>
<proteinExistence type="predicted"/>
<accession>A0A0F8ZK85</accession>
<reference evidence="1" key="1">
    <citation type="journal article" date="2015" name="Nature">
        <title>Complex archaea that bridge the gap between prokaryotes and eukaryotes.</title>
        <authorList>
            <person name="Spang A."/>
            <person name="Saw J.H."/>
            <person name="Jorgensen S.L."/>
            <person name="Zaremba-Niedzwiedzka K."/>
            <person name="Martijn J."/>
            <person name="Lind A.E."/>
            <person name="van Eijk R."/>
            <person name="Schleper C."/>
            <person name="Guy L."/>
            <person name="Ettema T.J."/>
        </authorList>
    </citation>
    <scope>NUCLEOTIDE SEQUENCE</scope>
</reference>
<organism evidence="1">
    <name type="scientific">marine sediment metagenome</name>
    <dbReference type="NCBI Taxonomy" id="412755"/>
    <lineage>
        <taxon>unclassified sequences</taxon>
        <taxon>metagenomes</taxon>
        <taxon>ecological metagenomes</taxon>
    </lineage>
</organism>